<sequence>MSKSLLYLQSFWLEKQTGKKCYMIAPRDLLIVWSDTPTYWNWISLPESRFSEVAELLSVCWLEIRGHIKTSMLSPNTVYAAYLVYKLAAMPYGLDHYPAELRADYWMRLETFAAREGETQESYRRERLDGWMEVELGEIYNETGEDGELEMRVMEVKGGNWKGGLLVQGIEIRPQKGK</sequence>
<dbReference type="Pfam" id="PF14299">
    <property type="entry name" value="PP2"/>
    <property type="match status" value="1"/>
</dbReference>
<proteinExistence type="predicted"/>
<reference evidence="1 2" key="1">
    <citation type="submission" date="2023-12" db="EMBL/GenBank/DDBJ databases">
        <title>A high-quality genome assembly for Dillenia turbinata (Dilleniales).</title>
        <authorList>
            <person name="Chanderbali A."/>
        </authorList>
    </citation>
    <scope>NUCLEOTIDE SEQUENCE [LARGE SCALE GENOMIC DNA]</scope>
    <source>
        <strain evidence="1">LSX21</strain>
        <tissue evidence="1">Leaf</tissue>
    </source>
</reference>
<dbReference type="EMBL" id="JBAMMX010000028">
    <property type="protein sequence ID" value="KAK6911243.1"/>
    <property type="molecule type" value="Genomic_DNA"/>
</dbReference>
<dbReference type="AlphaFoldDB" id="A0AAN8U6V2"/>
<comment type="caution">
    <text evidence="1">The sequence shown here is derived from an EMBL/GenBank/DDBJ whole genome shotgun (WGS) entry which is preliminary data.</text>
</comment>
<keyword evidence="2" id="KW-1185">Reference proteome</keyword>
<name>A0AAN8U6V2_9MAGN</name>
<dbReference type="PANTHER" id="PTHR32278:SF128">
    <property type="entry name" value="PHLOEM PROTEIN"/>
    <property type="match status" value="1"/>
</dbReference>
<evidence type="ECO:0000313" key="2">
    <source>
        <dbReference type="Proteomes" id="UP001370490"/>
    </source>
</evidence>
<dbReference type="PANTHER" id="PTHR32278">
    <property type="entry name" value="F-BOX DOMAIN-CONTAINING PROTEIN"/>
    <property type="match status" value="1"/>
</dbReference>
<dbReference type="InterPro" id="IPR025886">
    <property type="entry name" value="PP2-like"/>
</dbReference>
<protein>
    <submittedName>
        <fullName evidence="1">Phloem protein 2-like</fullName>
    </submittedName>
</protein>
<accession>A0AAN8U6V2</accession>
<dbReference type="Proteomes" id="UP001370490">
    <property type="component" value="Unassembled WGS sequence"/>
</dbReference>
<gene>
    <name evidence="1" type="ORF">RJ641_023336</name>
</gene>
<organism evidence="1 2">
    <name type="scientific">Dillenia turbinata</name>
    <dbReference type="NCBI Taxonomy" id="194707"/>
    <lineage>
        <taxon>Eukaryota</taxon>
        <taxon>Viridiplantae</taxon>
        <taxon>Streptophyta</taxon>
        <taxon>Embryophyta</taxon>
        <taxon>Tracheophyta</taxon>
        <taxon>Spermatophyta</taxon>
        <taxon>Magnoliopsida</taxon>
        <taxon>eudicotyledons</taxon>
        <taxon>Gunneridae</taxon>
        <taxon>Pentapetalae</taxon>
        <taxon>Dilleniales</taxon>
        <taxon>Dilleniaceae</taxon>
        <taxon>Dillenia</taxon>
    </lineage>
</organism>
<evidence type="ECO:0000313" key="1">
    <source>
        <dbReference type="EMBL" id="KAK6911243.1"/>
    </source>
</evidence>